<dbReference type="InterPro" id="IPR041286">
    <property type="entry name" value="MBG_2"/>
</dbReference>
<dbReference type="InterPro" id="IPR024973">
    <property type="entry name" value="ESPR"/>
</dbReference>
<dbReference type="Pfam" id="PF05860">
    <property type="entry name" value="TPS"/>
    <property type="match status" value="1"/>
</dbReference>
<evidence type="ECO:0000313" key="5">
    <source>
        <dbReference type="EMBL" id="MDC8756303.1"/>
    </source>
</evidence>
<accession>A0ABT5JUA7</accession>
<proteinExistence type="predicted"/>
<evidence type="ECO:0000256" key="1">
    <source>
        <dbReference type="ARBA" id="ARBA00004613"/>
    </source>
</evidence>
<dbReference type="Gene3D" id="2.160.20.10">
    <property type="entry name" value="Single-stranded right-handed beta-helix, Pectin lyase-like"/>
    <property type="match status" value="1"/>
</dbReference>
<dbReference type="InterPro" id="IPR041248">
    <property type="entry name" value="YDG"/>
</dbReference>
<comment type="caution">
    <text evidence="5">The sequence shown here is derived from an EMBL/GenBank/DDBJ whole genome shotgun (WGS) entry which is preliminary data.</text>
</comment>
<evidence type="ECO:0000256" key="3">
    <source>
        <dbReference type="ARBA" id="ARBA00022729"/>
    </source>
</evidence>
<dbReference type="EMBL" id="JAQQXR010000001">
    <property type="protein sequence ID" value="MDC8756303.1"/>
    <property type="molecule type" value="Genomic_DNA"/>
</dbReference>
<evidence type="ECO:0000256" key="2">
    <source>
        <dbReference type="ARBA" id="ARBA00022525"/>
    </source>
</evidence>
<protein>
    <submittedName>
        <fullName evidence="5">MBG domain-containing protein</fullName>
    </submittedName>
</protein>
<dbReference type="InterPro" id="IPR008638">
    <property type="entry name" value="FhaB/CdiA-like_TPS"/>
</dbReference>
<evidence type="ECO:0000313" key="6">
    <source>
        <dbReference type="Proteomes" id="UP001221208"/>
    </source>
</evidence>
<dbReference type="Gene3D" id="3.30.160.710">
    <property type="match status" value="12"/>
</dbReference>
<keyword evidence="6" id="KW-1185">Reference proteome</keyword>
<dbReference type="PANTHER" id="PTHR12338">
    <property type="entry name" value="AUTOTRANSPORTER"/>
    <property type="match status" value="1"/>
</dbReference>
<evidence type="ECO:0000259" key="4">
    <source>
        <dbReference type="SMART" id="SM00912"/>
    </source>
</evidence>
<dbReference type="InterPro" id="IPR050909">
    <property type="entry name" value="Bact_Autotransporter_VF"/>
</dbReference>
<dbReference type="InterPro" id="IPR011050">
    <property type="entry name" value="Pectin_lyase_fold/virulence"/>
</dbReference>
<organism evidence="5 6">
    <name type="scientific">Janthinobacterium fluminis</name>
    <dbReference type="NCBI Taxonomy" id="2987524"/>
    <lineage>
        <taxon>Bacteria</taxon>
        <taxon>Pseudomonadati</taxon>
        <taxon>Pseudomonadota</taxon>
        <taxon>Betaproteobacteria</taxon>
        <taxon>Burkholderiales</taxon>
        <taxon>Oxalobacteraceae</taxon>
        <taxon>Janthinobacterium</taxon>
    </lineage>
</organism>
<dbReference type="RefSeq" id="WP_273668928.1">
    <property type="nucleotide sequence ID" value="NZ_JAQQXR010000001.1"/>
</dbReference>
<dbReference type="NCBIfam" id="TIGR01901">
    <property type="entry name" value="adhes_NPXG"/>
    <property type="match status" value="1"/>
</dbReference>
<feature type="domain" description="Filamentous haemagglutinin FhaB/tRNA nuclease CdiA-like TPS" evidence="4">
    <location>
        <begin position="55"/>
        <end position="167"/>
    </location>
</feature>
<comment type="subcellular location">
    <subcellularLocation>
        <location evidence="1">Secreted</location>
    </subcellularLocation>
</comment>
<dbReference type="SMART" id="SM00912">
    <property type="entry name" value="Haemagg_act"/>
    <property type="match status" value="1"/>
</dbReference>
<gene>
    <name evidence="5" type="ORF">OIK44_01710</name>
</gene>
<keyword evidence="3" id="KW-0732">Signal</keyword>
<dbReference type="Pfam" id="PF18676">
    <property type="entry name" value="MBG_2"/>
    <property type="match status" value="14"/>
</dbReference>
<dbReference type="PANTHER" id="PTHR12338:SF8">
    <property type="entry name" value="HEME_HEMOPEXIN-BINDING PROTEIN"/>
    <property type="match status" value="1"/>
</dbReference>
<name>A0ABT5JUA7_9BURK</name>
<reference evidence="5 6" key="1">
    <citation type="submission" date="2022-10" db="EMBL/GenBank/DDBJ databases">
        <title>Janthinobacterium sp. hw3 Genome sequencing.</title>
        <authorList>
            <person name="Park S."/>
        </authorList>
    </citation>
    <scope>NUCLEOTIDE SEQUENCE [LARGE SCALE GENOMIC DNA]</scope>
    <source>
        <strain evidence="6">hw3</strain>
    </source>
</reference>
<dbReference type="Pfam" id="PF18657">
    <property type="entry name" value="YDG"/>
    <property type="match status" value="1"/>
</dbReference>
<dbReference type="Proteomes" id="UP001221208">
    <property type="component" value="Unassembled WGS sequence"/>
</dbReference>
<dbReference type="Pfam" id="PF13018">
    <property type="entry name" value="ESPR"/>
    <property type="match status" value="1"/>
</dbReference>
<dbReference type="InterPro" id="IPR012334">
    <property type="entry name" value="Pectin_lyas_fold"/>
</dbReference>
<sequence>MHRPSLNHVYRLIWSHHAGAFVAVAENAKKGGKKPRSRGGVAAVLSLLLGTGAGAADLPTGGQIVAGAGSISQAARSTTITQLSPKMAADWQSFSIGQGNTVTFVQPSRDAVALNRVLGADVSNIQGALQSNGQVFLINPNGVLFSPSAQVNVGALVASTLNLSTDDFMAGNYKFQGASDKAVVNRGSITAQHGGSIALIAARIENTGTLLADGGNVALGAGSAVTLDLGGPVKVQVTAAAIDALIANGGAIRADGGTILLSAKAAGDLASTAINNTGLIQARTLASGAKGEIRLLGDMTNDRIEVGGKLDASAPHGGNGGFIETSAATVNTAPELLVDAGAKTGKGGEWLIDPYDYVISGSTPGTSAYLIASTLSGGTSVTVTTQSNSASYGATGSGAGDITVNSAITKSGGGAATLTLRADNNIIVNSDITSSSGALNITLSAGNAAGATTGGVDINANLGSNGGRILIGGAAGTASNGIGYALNRSAALPAVTIEQSKSILSGGGDITINGKSSATSSNYSGTGAGVYVKSGAAINSGGGNINMSGISTTAAKEFGFAVEGNSGTVTTFTTSGTTGHLIVDAVNQVNVDGALGLVNNGGQARIQFIAPSVADMLFKLNGNPQLTSFTIKPPCGSSYPNCGTLVVPGSNGSYLYANYQAVNMATQGIYVFTPDGSKVYDGASLISGGLTLSSLGGPSGTDNAATTTYLGGAPLTFSTGSKNVGTYSSTQICKGATCNPTNYSTNYAIGYYHGSYSITPLALTNVQATNKVYDGTNAAAITASGILAGDNVVLSATGAGFASSNVGNNIAVNASGVSLSGSDAGNYTVPGGAISTSANITPASLTVTANGASKVYGQTPSLTGFSASGLQNGETVGSVTLASAGSAAGASVNGGPYAITASGATGGTFSPSNYTIAYVNGALTITPATLSYSANTASRAYGSANPAFGGSVSGFVNGDNLASATSGTLAFGSAATATSDVGSYAVNGSGLSANNGNYTFVQAGGNAGALTINPAALTVTANDASKVYGQTPSLTGFSASGLQNGETVGSVTLASAGGTAGASVSGGPYAITASGAAGGTFKASNYTVSYVNGALTITPATLSYSANGVSRAYGSVNPAFGGSVSGFVNGDNLASATSGTLAFGSAATATSDVGSYAVIGSGLSANNGNYTFVQAGGNAGALTINPAALTVTANNVSKVYGQTPSLTGFSASGLQNGETVGSVTLASAGGTAGASVSGGPYAITASGASGGTFKASNYTVSYVNGALTITPATLSYGANGASRAYGSANPAFGGSVSGFVNGDNLASATSGTLAFGSAATATSDVGSYAVNGSGLSANNGNYTFVQAGGNAGALTINPAALTVTANDASKVYGQTPSLTGFSASGLQNGETVGSVTLASAGGAAGASVNGGPYAITASGVAGGTFKPSNYEVSYVNGALTITPAALTVTANNASKVYGQTPSLTGFSASGLQNGETVGSVTLASAGGAAGANVNGGPYAITASGASGGTFNVSNYAVNYVNGALTVTPATLSYSANGASRAYGSANPAFGGSVSGFVNDDNLASATSGALAFGSAATAASDVGSYAVNGSGLSANNGNYTFVQAGGNAGALTINPAALTVTANNASKVYGQTPSLTGFSASGLQNGETVGSVTLASAGGAAGASVNGGPYAITASGVAGGTFKPSNYEVSYVNGALTINPAALTVTANNASKVYGQTPSLTGFSASGLQNGETVGSVTLASAGGAAGANVNGGPYAITASGASGGTFNVSNYAVSYVNGALTVTPATLSYSANGASRAYGSANPAFGGSVSGFVNDDNLASATSGTLAFGSAATATSDVGSYAVNGSGLSANNGNYTFVQAGGNAGALTINPATLTVTANDASKVYGQTPSLTGFSASGLQNGETVGSVTLASAGGAAGASVNGGPYAITASEAAGGTFKASNYAVSYVNGALTITPATLSYIANAANRSTGIANPVFSGSVSGFVNDETLASATSGTLAFSSPADGTSGAGRYAINGAGLNANNGNYQFVQADANLAALTITQAAVTPVPPPVVIVPTPSTPDPVVVVTPTPVIPTPNPVVVVPTPVIPAPTPVTGVADPVVLAVAADAQQFVPRTFPVQQFLNNGSNLPLSNPTVVSPDSLSYVMLNSGSGSPAVAAEAPASNAGTTTVAGAGADLVVNGVPVAPAGPTNVFVVDGGINMAGFVVSK</sequence>
<dbReference type="SUPFAM" id="SSF51126">
    <property type="entry name" value="Pectin lyase-like"/>
    <property type="match status" value="1"/>
</dbReference>
<keyword evidence="2" id="KW-0964">Secreted</keyword>